<organism evidence="1 2">
    <name type="scientific">Luteitalea pratensis</name>
    <dbReference type="NCBI Taxonomy" id="1855912"/>
    <lineage>
        <taxon>Bacteria</taxon>
        <taxon>Pseudomonadati</taxon>
        <taxon>Acidobacteriota</taxon>
        <taxon>Vicinamibacteria</taxon>
        <taxon>Vicinamibacterales</taxon>
        <taxon>Vicinamibacteraceae</taxon>
        <taxon>Luteitalea</taxon>
    </lineage>
</organism>
<dbReference type="STRING" id="1855912.LuPra_02728"/>
<reference evidence="2" key="2">
    <citation type="submission" date="2016-04" db="EMBL/GenBank/DDBJ databases">
        <title>First Complete Genome Sequence of a Subdivision 6 Acidobacterium.</title>
        <authorList>
            <person name="Huang S."/>
            <person name="Vieira S."/>
            <person name="Bunk B."/>
            <person name="Riedel T."/>
            <person name="Sproeer C."/>
            <person name="Overmann J."/>
        </authorList>
    </citation>
    <scope>NUCLEOTIDE SEQUENCE [LARGE SCALE GENOMIC DNA]</scope>
    <source>
        <strain evidence="2">DSM 100886 HEG_-6_39</strain>
    </source>
</reference>
<accession>A0A143PLZ3</accession>
<protein>
    <submittedName>
        <fullName evidence="1">Uncharacterized protein</fullName>
    </submittedName>
</protein>
<evidence type="ECO:0000313" key="1">
    <source>
        <dbReference type="EMBL" id="AMY09511.1"/>
    </source>
</evidence>
<dbReference type="AlphaFoldDB" id="A0A143PLZ3"/>
<proteinExistence type="predicted"/>
<keyword evidence="2" id="KW-1185">Reference proteome</keyword>
<name>A0A143PLZ3_LUTPR</name>
<evidence type="ECO:0000313" key="2">
    <source>
        <dbReference type="Proteomes" id="UP000076079"/>
    </source>
</evidence>
<sequence length="81" mass="8348">MTPCGDATVDDPAWPSIWSGAAAGDVASVTGDEASDTVAFYEAARACDARVVGRWCMAMDRQVWVLGAAGMSAAHGGMIVR</sequence>
<reference evidence="1 2" key="1">
    <citation type="journal article" date="2016" name="Genome Announc.">
        <title>First Complete Genome Sequence of a Subdivision 6 Acidobacterium Strain.</title>
        <authorList>
            <person name="Huang S."/>
            <person name="Vieira S."/>
            <person name="Bunk B."/>
            <person name="Riedel T."/>
            <person name="Sproer C."/>
            <person name="Overmann J."/>
        </authorList>
    </citation>
    <scope>NUCLEOTIDE SEQUENCE [LARGE SCALE GENOMIC DNA]</scope>
    <source>
        <strain evidence="2">DSM 100886 HEG_-6_39</strain>
    </source>
</reference>
<dbReference type="KEGG" id="abac:LuPra_02728"/>
<gene>
    <name evidence="1" type="ORF">LuPra_02728</name>
</gene>
<dbReference type="Proteomes" id="UP000076079">
    <property type="component" value="Chromosome"/>
</dbReference>
<dbReference type="EMBL" id="CP015136">
    <property type="protein sequence ID" value="AMY09511.1"/>
    <property type="molecule type" value="Genomic_DNA"/>
</dbReference>